<evidence type="ECO:0000313" key="3">
    <source>
        <dbReference type="Proteomes" id="UP000326678"/>
    </source>
</evidence>
<dbReference type="Gene3D" id="3.90.550.10">
    <property type="entry name" value="Spore Coat Polysaccharide Biosynthesis Protein SpsA, Chain A"/>
    <property type="match status" value="1"/>
</dbReference>
<keyword evidence="3" id="KW-1185">Reference proteome</keyword>
<accession>A0A5P8VS49</accession>
<dbReference type="InterPro" id="IPR001173">
    <property type="entry name" value="Glyco_trans_2-like"/>
</dbReference>
<sequence>MMQSNFISLENADLTIITLTYNSSKYIQKCISSIIKACNNLGGNKICHIVIDGKSQDNTVELIKDISPYSLIFYREAKGIYDALNYAVSLVKSPYLMYVHADDEIDKCFLVEMFQKLIHLNQNQNYILYGTVDFINGKSEILFSRKPPFFISHFNNKTSIIFHPNAIYSTALEKAYPYNIDKGLRADQDHIIGIVANAKLIRVVSANYQFRMSNASSTMKNLSACGGKKMSRLSLATIYVRLFETKLIKRFFMKLKGQSYWSIQ</sequence>
<evidence type="ECO:0000259" key="1">
    <source>
        <dbReference type="Pfam" id="PF00535"/>
    </source>
</evidence>
<dbReference type="InterPro" id="IPR029044">
    <property type="entry name" value="Nucleotide-diphossugar_trans"/>
</dbReference>
<gene>
    <name evidence="2" type="ORF">GXM_00728</name>
</gene>
<dbReference type="EMBL" id="CP045226">
    <property type="protein sequence ID" value="QFS43255.1"/>
    <property type="molecule type" value="Genomic_DNA"/>
</dbReference>
<proteinExistence type="predicted"/>
<dbReference type="KEGG" id="nsh:GXM_00728"/>
<feature type="domain" description="Glycosyltransferase 2-like" evidence="1">
    <location>
        <begin position="15"/>
        <end position="145"/>
    </location>
</feature>
<dbReference type="PANTHER" id="PTHR22916">
    <property type="entry name" value="GLYCOSYLTRANSFERASE"/>
    <property type="match status" value="1"/>
</dbReference>
<evidence type="ECO:0000313" key="2">
    <source>
        <dbReference type="EMBL" id="QFS43255.1"/>
    </source>
</evidence>
<reference evidence="2 3" key="1">
    <citation type="submission" date="2019-10" db="EMBL/GenBank/DDBJ databases">
        <title>Genomic and transcriptomic insights into the perfect genentic adaptation of a filamentous nitrogen-fixing cyanobacterium to rice fields.</title>
        <authorList>
            <person name="Chen Z."/>
        </authorList>
    </citation>
    <scope>NUCLEOTIDE SEQUENCE [LARGE SCALE GENOMIC DNA]</scope>
    <source>
        <strain evidence="2">CCNUC1</strain>
    </source>
</reference>
<name>A0A5P8VS49_9NOSO</name>
<organism evidence="2 3">
    <name type="scientific">Nostoc sphaeroides CCNUC1</name>
    <dbReference type="NCBI Taxonomy" id="2653204"/>
    <lineage>
        <taxon>Bacteria</taxon>
        <taxon>Bacillati</taxon>
        <taxon>Cyanobacteriota</taxon>
        <taxon>Cyanophyceae</taxon>
        <taxon>Nostocales</taxon>
        <taxon>Nostocaceae</taxon>
        <taxon>Nostoc</taxon>
    </lineage>
</organism>
<dbReference type="AlphaFoldDB" id="A0A5P8VS49"/>
<dbReference type="PANTHER" id="PTHR22916:SF67">
    <property type="entry name" value="COLANIC ACID BIOSYNTHESIS GLYCOSYL TRANSFERASE WCAE-RELATED"/>
    <property type="match status" value="1"/>
</dbReference>
<dbReference type="Proteomes" id="UP000326678">
    <property type="component" value="Chromosome Gxm1"/>
</dbReference>
<dbReference type="SUPFAM" id="SSF53448">
    <property type="entry name" value="Nucleotide-diphospho-sugar transferases"/>
    <property type="match status" value="1"/>
</dbReference>
<dbReference type="Pfam" id="PF00535">
    <property type="entry name" value="Glycos_transf_2"/>
    <property type="match status" value="1"/>
</dbReference>
<protein>
    <recommendedName>
        <fullName evidence="1">Glycosyltransferase 2-like domain-containing protein</fullName>
    </recommendedName>
</protein>